<dbReference type="EnsemblPlants" id="PGSC0003DMT400092486">
    <property type="protein sequence ID" value="PGSC0003DMT400092486"/>
    <property type="gene ID" value="PGSC0003DMG400042057"/>
</dbReference>
<feature type="compositionally biased region" description="Polar residues" evidence="1">
    <location>
        <begin position="85"/>
        <end position="105"/>
    </location>
</feature>
<dbReference type="PaxDb" id="4113-PGSC0003DMT400092486"/>
<protein>
    <submittedName>
        <fullName evidence="2">Gag-pol protein</fullName>
    </submittedName>
</protein>
<organism evidence="2 3">
    <name type="scientific">Solanum tuberosum</name>
    <name type="common">Potato</name>
    <dbReference type="NCBI Taxonomy" id="4113"/>
    <lineage>
        <taxon>Eukaryota</taxon>
        <taxon>Viridiplantae</taxon>
        <taxon>Streptophyta</taxon>
        <taxon>Embryophyta</taxon>
        <taxon>Tracheophyta</taxon>
        <taxon>Spermatophyta</taxon>
        <taxon>Magnoliopsida</taxon>
        <taxon>eudicotyledons</taxon>
        <taxon>Gunneridae</taxon>
        <taxon>Pentapetalae</taxon>
        <taxon>asterids</taxon>
        <taxon>lamiids</taxon>
        <taxon>Solanales</taxon>
        <taxon>Solanaceae</taxon>
        <taxon>Solanoideae</taxon>
        <taxon>Solaneae</taxon>
        <taxon>Solanum</taxon>
    </lineage>
</organism>
<accession>M1DPW6</accession>
<dbReference type="Proteomes" id="UP000011115">
    <property type="component" value="Unassembled WGS sequence"/>
</dbReference>
<feature type="region of interest" description="Disordered" evidence="1">
    <location>
        <begin position="56"/>
        <end position="109"/>
    </location>
</feature>
<dbReference type="InParanoid" id="M1DPW6"/>
<evidence type="ECO:0000256" key="1">
    <source>
        <dbReference type="SAM" id="MobiDB-lite"/>
    </source>
</evidence>
<sequence length="168" mass="18762">MIWLRHPGSLHTNSRVLLGSGVARIWYDQWKKSRVEGAPIQIEEDKLKDMEEFHSKRAKTTGHESGHQKNGNMNRSYFQKRLSGSALSSASEPPPRKNQNSQNFKVQVSQSQGSVAQEFPCNPLCGKCGKLHQGKCCFGMDICYKCGRISKECPKNRHGNGGNKAQSS</sequence>
<feature type="compositionally biased region" description="Polar residues" evidence="1">
    <location>
        <begin position="68"/>
        <end position="77"/>
    </location>
</feature>
<name>M1DPW6_SOLTU</name>
<dbReference type="OMA" id="FGMDICY"/>
<dbReference type="Gramene" id="PGSC0003DMT400092486">
    <property type="protein sequence ID" value="PGSC0003DMT400092486"/>
    <property type="gene ID" value="PGSC0003DMG400042057"/>
</dbReference>
<feature type="compositionally biased region" description="Basic and acidic residues" evidence="1">
    <location>
        <begin position="56"/>
        <end position="67"/>
    </location>
</feature>
<dbReference type="HOGENOM" id="CLU_1589330_0_0_1"/>
<reference evidence="2" key="2">
    <citation type="submission" date="2015-06" db="UniProtKB">
        <authorList>
            <consortium name="EnsemblPlants"/>
        </authorList>
    </citation>
    <scope>IDENTIFICATION</scope>
    <source>
        <strain evidence="2">DM1-3 516 R44</strain>
    </source>
</reference>
<dbReference type="AlphaFoldDB" id="M1DPW6"/>
<proteinExistence type="predicted"/>
<evidence type="ECO:0000313" key="2">
    <source>
        <dbReference type="EnsemblPlants" id="PGSC0003DMT400092486"/>
    </source>
</evidence>
<evidence type="ECO:0000313" key="3">
    <source>
        <dbReference type="Proteomes" id="UP000011115"/>
    </source>
</evidence>
<keyword evidence="3" id="KW-1185">Reference proteome</keyword>
<reference evidence="3" key="1">
    <citation type="journal article" date="2011" name="Nature">
        <title>Genome sequence and analysis of the tuber crop potato.</title>
        <authorList>
            <consortium name="The Potato Genome Sequencing Consortium"/>
        </authorList>
    </citation>
    <scope>NUCLEOTIDE SEQUENCE [LARGE SCALE GENOMIC DNA]</scope>
    <source>
        <strain evidence="3">cv. DM1-3 516 R44</strain>
    </source>
</reference>